<keyword evidence="2" id="KW-0812">Transmembrane</keyword>
<organism evidence="5 6">
    <name type="scientific">Aspergillus terreus</name>
    <dbReference type="NCBI Taxonomy" id="33178"/>
    <lineage>
        <taxon>Eukaryota</taxon>
        <taxon>Fungi</taxon>
        <taxon>Dikarya</taxon>
        <taxon>Ascomycota</taxon>
        <taxon>Pezizomycotina</taxon>
        <taxon>Eurotiomycetes</taxon>
        <taxon>Eurotiomycetidae</taxon>
        <taxon>Eurotiales</taxon>
        <taxon>Aspergillaceae</taxon>
        <taxon>Aspergillus</taxon>
        <taxon>Aspergillus subgen. Circumdati</taxon>
    </lineage>
</organism>
<dbReference type="InterPro" id="IPR036259">
    <property type="entry name" value="MFS_trans_sf"/>
</dbReference>
<dbReference type="EMBL" id="BLJY01000004">
    <property type="protein sequence ID" value="GFF15085.1"/>
    <property type="molecule type" value="Genomic_DNA"/>
</dbReference>
<dbReference type="OrthoDB" id="5296287at2759"/>
<evidence type="ECO:0000313" key="6">
    <source>
        <dbReference type="Proteomes" id="UP000452235"/>
    </source>
</evidence>
<evidence type="ECO:0000256" key="3">
    <source>
        <dbReference type="ARBA" id="ARBA00022989"/>
    </source>
</evidence>
<comment type="caution">
    <text evidence="5">The sequence shown here is derived from an EMBL/GenBank/DDBJ whole genome shotgun (WGS) entry which is preliminary data.</text>
</comment>
<keyword evidence="3" id="KW-1133">Transmembrane helix</keyword>
<dbReference type="InterPro" id="IPR020846">
    <property type="entry name" value="MFS_dom"/>
</dbReference>
<dbReference type="PANTHER" id="PTHR23502">
    <property type="entry name" value="MAJOR FACILITATOR SUPERFAMILY"/>
    <property type="match status" value="1"/>
</dbReference>
<protein>
    <submittedName>
        <fullName evidence="5">Major facilitator superfamily domain, general substrate transporter</fullName>
    </submittedName>
</protein>
<evidence type="ECO:0000313" key="5">
    <source>
        <dbReference type="EMBL" id="GFF15085.1"/>
    </source>
</evidence>
<dbReference type="Proteomes" id="UP000452235">
    <property type="component" value="Unassembled WGS sequence"/>
</dbReference>
<evidence type="ECO:0000256" key="1">
    <source>
        <dbReference type="ARBA" id="ARBA00004141"/>
    </source>
</evidence>
<dbReference type="Pfam" id="PF07690">
    <property type="entry name" value="MFS_1"/>
    <property type="match status" value="1"/>
</dbReference>
<dbReference type="SUPFAM" id="SSF103473">
    <property type="entry name" value="MFS general substrate transporter"/>
    <property type="match status" value="2"/>
</dbReference>
<reference evidence="5 6" key="1">
    <citation type="submission" date="2020-01" db="EMBL/GenBank/DDBJ databases">
        <title>Aspergillus terreus IFO 6365 whole genome shotgun sequence.</title>
        <authorList>
            <person name="Kanamasa S."/>
            <person name="Takahashi H."/>
        </authorList>
    </citation>
    <scope>NUCLEOTIDE SEQUENCE [LARGE SCALE GENOMIC DNA]</scope>
    <source>
        <strain evidence="5 6">IFO 6365</strain>
    </source>
</reference>
<dbReference type="InterPro" id="IPR011701">
    <property type="entry name" value="MFS"/>
</dbReference>
<proteinExistence type="predicted"/>
<accession>A0A5M3YNM7</accession>
<dbReference type="PROSITE" id="PS50850">
    <property type="entry name" value="MFS"/>
    <property type="match status" value="1"/>
</dbReference>
<evidence type="ECO:0000256" key="4">
    <source>
        <dbReference type="ARBA" id="ARBA00023136"/>
    </source>
</evidence>
<sequence length="417" mass="46007">MAVKATPAGIAKEASRVIQDIEVTDPSLPQNWTRTRKWLILIVLSLMSLMVVLHYRAQPGKIIAPVYIGPLSERLGRVPVCHFFNPSFLIFTMIAGFSNSFAMIIVFRFLAGASVSSICQNPAITGDLSTIEERGSAMSLTCLIPILGNAVGPIVRGYITQYLNWRWTFWMMAIVSAALAVIMAAVLKESYVPVIRRKALEKMSSDQEAIRPKQKYLQGWSMATVKALALLAVRPFVILSQSRIAVLMGFDRYTERCTHVPIYARLLPDLRALLQTARPGSPTSPGKPANFHPPGDDRLSRRLFLYGRSLEQRLHWIVPALASLQCGFSLSSSTTPTMNYLVDIFGDRSASAVAAVLPLRYVGGAFMPVAAPYMYAQLGYGWGNSLLGFVLLVALPAPFLAIVRPRRMQALEAVFET</sequence>
<dbReference type="PANTHER" id="PTHR23502:SF163">
    <property type="entry name" value="MAJOR FACILITATOR SUPERFAMILY (MFS) PROFILE DOMAIN-CONTAINING PROTEIN"/>
    <property type="match status" value="1"/>
</dbReference>
<name>A0A5M3YNM7_ASPTE</name>
<dbReference type="GO" id="GO:0022857">
    <property type="term" value="F:transmembrane transporter activity"/>
    <property type="evidence" value="ECO:0007669"/>
    <property type="project" value="InterPro"/>
</dbReference>
<dbReference type="AlphaFoldDB" id="A0A5M3YNM7"/>
<dbReference type="Gene3D" id="1.20.1720.10">
    <property type="entry name" value="Multidrug resistance protein D"/>
    <property type="match status" value="1"/>
</dbReference>
<gene>
    <name evidence="5" type="ORF">ATEIFO6365_0004020400</name>
</gene>
<evidence type="ECO:0000256" key="2">
    <source>
        <dbReference type="ARBA" id="ARBA00022692"/>
    </source>
</evidence>
<dbReference type="GO" id="GO:0016020">
    <property type="term" value="C:membrane"/>
    <property type="evidence" value="ECO:0007669"/>
    <property type="project" value="UniProtKB-SubCell"/>
</dbReference>
<keyword evidence="6" id="KW-1185">Reference proteome</keyword>
<keyword evidence="4" id="KW-0472">Membrane</keyword>
<comment type="subcellular location">
    <subcellularLocation>
        <location evidence="1">Membrane</location>
        <topology evidence="1">Multi-pass membrane protein</topology>
    </subcellularLocation>
</comment>